<proteinExistence type="predicted"/>
<comment type="caution">
    <text evidence="1">The sequence shown here is derived from an EMBL/GenBank/DDBJ whole genome shotgun (WGS) entry which is preliminary data.</text>
</comment>
<keyword evidence="2" id="KW-1185">Reference proteome</keyword>
<sequence length="50" mass="5779">MSSSRMKLFKLIGYKTKRVALSIVKNPCSCAIFIVLEREDTLLKHRVKEP</sequence>
<accession>A0ABQ0VJV3</accession>
<evidence type="ECO:0008006" key="3">
    <source>
        <dbReference type="Google" id="ProtNLM"/>
    </source>
</evidence>
<dbReference type="Proteomes" id="UP000321547">
    <property type="component" value="Unassembled WGS sequence"/>
</dbReference>
<organism evidence="1 2">
    <name type="scientific">Halolactibacillus halophilus</name>
    <dbReference type="NCBI Taxonomy" id="306540"/>
    <lineage>
        <taxon>Bacteria</taxon>
        <taxon>Bacillati</taxon>
        <taxon>Bacillota</taxon>
        <taxon>Bacilli</taxon>
        <taxon>Bacillales</taxon>
        <taxon>Bacillaceae</taxon>
        <taxon>Halolactibacillus</taxon>
    </lineage>
</organism>
<protein>
    <recommendedName>
        <fullName evidence="3">Cyclic lactone autoinducer peptide</fullName>
    </recommendedName>
</protein>
<evidence type="ECO:0000313" key="1">
    <source>
        <dbReference type="EMBL" id="GEM01401.1"/>
    </source>
</evidence>
<dbReference type="EMBL" id="BJWI01000009">
    <property type="protein sequence ID" value="GEM01401.1"/>
    <property type="molecule type" value="Genomic_DNA"/>
</dbReference>
<gene>
    <name evidence="1" type="ORF">HHA03_09330</name>
</gene>
<evidence type="ECO:0000313" key="2">
    <source>
        <dbReference type="Proteomes" id="UP000321547"/>
    </source>
</evidence>
<reference evidence="1 2" key="1">
    <citation type="submission" date="2019-07" db="EMBL/GenBank/DDBJ databases">
        <title>Whole genome shotgun sequence of Halolactibacillus halophilus NBRC 100868.</title>
        <authorList>
            <person name="Hosoyama A."/>
            <person name="Uohara A."/>
            <person name="Ohji S."/>
            <person name="Ichikawa N."/>
        </authorList>
    </citation>
    <scope>NUCLEOTIDE SEQUENCE [LARGE SCALE GENOMIC DNA]</scope>
    <source>
        <strain evidence="1 2">NBRC 100868</strain>
    </source>
</reference>
<name>A0ABQ0VJV3_9BACI</name>